<dbReference type="InterPro" id="IPR036412">
    <property type="entry name" value="HAD-like_sf"/>
</dbReference>
<comment type="caution">
    <text evidence="1">The sequence shown here is derived from an EMBL/GenBank/DDBJ whole genome shotgun (WGS) entry which is preliminary data.</text>
</comment>
<accession>A0A923MTE3</accession>
<dbReference type="Proteomes" id="UP000608513">
    <property type="component" value="Unassembled WGS sequence"/>
</dbReference>
<dbReference type="GO" id="GO:0016787">
    <property type="term" value="F:hydrolase activity"/>
    <property type="evidence" value="ECO:0007669"/>
    <property type="project" value="UniProtKB-KW"/>
</dbReference>
<dbReference type="Gene3D" id="3.40.50.1000">
    <property type="entry name" value="HAD superfamily/HAD-like"/>
    <property type="match status" value="1"/>
</dbReference>
<keyword evidence="1" id="KW-0378">Hydrolase</keyword>
<keyword evidence="2" id="KW-1185">Reference proteome</keyword>
<dbReference type="RefSeq" id="WP_187076582.1">
    <property type="nucleotide sequence ID" value="NZ_JACORT010000005.1"/>
</dbReference>
<organism evidence="1 2">
    <name type="scientific">Ramlibacter cellulosilyticus</name>
    <dbReference type="NCBI Taxonomy" id="2764187"/>
    <lineage>
        <taxon>Bacteria</taxon>
        <taxon>Pseudomonadati</taxon>
        <taxon>Pseudomonadota</taxon>
        <taxon>Betaproteobacteria</taxon>
        <taxon>Burkholderiales</taxon>
        <taxon>Comamonadaceae</taxon>
        <taxon>Ramlibacter</taxon>
    </lineage>
</organism>
<proteinExistence type="predicted"/>
<dbReference type="AlphaFoldDB" id="A0A923MTE3"/>
<evidence type="ECO:0000313" key="2">
    <source>
        <dbReference type="Proteomes" id="UP000608513"/>
    </source>
</evidence>
<dbReference type="CDD" id="cd01427">
    <property type="entry name" value="HAD_like"/>
    <property type="match status" value="1"/>
</dbReference>
<gene>
    <name evidence="1" type="ORF">H8N03_12810</name>
</gene>
<dbReference type="InterPro" id="IPR023214">
    <property type="entry name" value="HAD_sf"/>
</dbReference>
<dbReference type="SUPFAM" id="SSF56784">
    <property type="entry name" value="HAD-like"/>
    <property type="match status" value="1"/>
</dbReference>
<reference evidence="1" key="1">
    <citation type="submission" date="2020-08" db="EMBL/GenBank/DDBJ databases">
        <title>Ramlibacter sp. USB13 16S ribosomal RNA gene genome sequencing and assembly.</title>
        <authorList>
            <person name="Kang M."/>
        </authorList>
    </citation>
    <scope>NUCLEOTIDE SEQUENCE</scope>
    <source>
        <strain evidence="1">USB13</strain>
    </source>
</reference>
<name>A0A923MTE3_9BURK</name>
<dbReference type="EMBL" id="JACORT010000005">
    <property type="protein sequence ID" value="MBC5783829.1"/>
    <property type="molecule type" value="Genomic_DNA"/>
</dbReference>
<protein>
    <submittedName>
        <fullName evidence="1">Haloacid dehalogenase-like hydrolase</fullName>
    </submittedName>
</protein>
<evidence type="ECO:0000313" key="1">
    <source>
        <dbReference type="EMBL" id="MBC5783829.1"/>
    </source>
</evidence>
<sequence>MLQAPVLPSWNDGAARSALLRLVAAVCDEHGPYYVPPHERVAVFAHDGTLCCEFPLPVHALFIGTRLEQLAARRPTLRDLHPFSAFLREDLPRVHGLGWRGIVQLGLVVHAGLPLDDFAERCAAWLAAAAHPWLGRPLASCCYLPQLELLAFLRAHGFTPFIVTAGDSGVVRAIAHRVYGIPPHQVIGTCARTRIEDVDGVAQLVKLAQEERHVEGEEKVRSIARHIGVRPLLAFGNADRDLAMLRYVAAGAGPRLALLLHHDDAQREFAYDSGFALNPLDEALERAASLGLQVVSMRRDWRTVFGPA</sequence>